<evidence type="ECO:0000313" key="2">
    <source>
        <dbReference type="EMBL" id="MDM8156402.1"/>
    </source>
</evidence>
<dbReference type="Proteomes" id="UP001529340">
    <property type="component" value="Unassembled WGS sequence"/>
</dbReference>
<dbReference type="EMBL" id="JAUDCG010000005">
    <property type="protein sequence ID" value="MDM8156402.1"/>
    <property type="molecule type" value="Genomic_DNA"/>
</dbReference>
<dbReference type="InterPro" id="IPR051531">
    <property type="entry name" value="N-acetyltransferase"/>
</dbReference>
<comment type="caution">
    <text evidence="2">The sequence shown here is derived from an EMBL/GenBank/DDBJ whole genome shotgun (WGS) entry which is preliminary data.</text>
</comment>
<feature type="domain" description="N-acetyltransferase" evidence="1">
    <location>
        <begin position="7"/>
        <end position="164"/>
    </location>
</feature>
<dbReference type="PANTHER" id="PTHR43792:SF1">
    <property type="entry name" value="N-ACETYLTRANSFERASE DOMAIN-CONTAINING PROTEIN"/>
    <property type="match status" value="1"/>
</dbReference>
<dbReference type="SUPFAM" id="SSF55729">
    <property type="entry name" value="Acyl-CoA N-acyltransferases (Nat)"/>
    <property type="match status" value="1"/>
</dbReference>
<proteinExistence type="predicted"/>
<protein>
    <submittedName>
        <fullName evidence="2">GNAT family N-acetyltransferase</fullName>
    </submittedName>
</protein>
<keyword evidence="3" id="KW-1185">Reference proteome</keyword>
<dbReference type="Gene3D" id="3.40.630.30">
    <property type="match status" value="1"/>
</dbReference>
<accession>A0ABT7U9W2</accession>
<sequence length="179" mass="20215">MIETKRCWVRPMTLANQEAIARILQDPIVMTAYEHAFSDDEVSEWINKQLRRYAQDGFGLWAVIRKSDAALIGQCGITLQDCNGCTVHEVGYLFAREYWHQGYATEAAAACCSYAFDVLGCREVYAIIREGNTASQAVAKRLGMQAKTHLIKHYYGMDMPHTAYCVQKDAFTGDSLKTR</sequence>
<evidence type="ECO:0000313" key="3">
    <source>
        <dbReference type="Proteomes" id="UP001529340"/>
    </source>
</evidence>
<reference evidence="3" key="2">
    <citation type="submission" date="2023-06" db="EMBL/GenBank/DDBJ databases">
        <title>Identification and characterization of horizontal gene transfer across gut microbiota members of farm animals based on homology search.</title>
        <authorList>
            <person name="Zeman M."/>
            <person name="Kubasova T."/>
            <person name="Jahodarova E."/>
            <person name="Nykrynova M."/>
            <person name="Rychlik I."/>
        </authorList>
    </citation>
    <scope>NUCLEOTIDE SEQUENCE [LARGE SCALE GENOMIC DNA]</scope>
    <source>
        <strain evidence="3">ET39</strain>
    </source>
</reference>
<reference evidence="2 3" key="3">
    <citation type="submission" date="2023-06" db="EMBL/GenBank/DDBJ databases">
        <authorList>
            <person name="Zeman M."/>
            <person name="Kubasova T."/>
            <person name="Jahodarova E."/>
            <person name="Nykrynova M."/>
            <person name="Rychlik I."/>
        </authorList>
    </citation>
    <scope>NUCLEOTIDE SEQUENCE [LARGE SCALE GENOMIC DNA]</scope>
    <source>
        <strain evidence="2 3">ET39</strain>
    </source>
</reference>
<evidence type="ECO:0000259" key="1">
    <source>
        <dbReference type="PROSITE" id="PS51186"/>
    </source>
</evidence>
<organism evidence="2 3">
    <name type="scientific">Amedibacillus dolichus</name>
    <dbReference type="NCBI Taxonomy" id="31971"/>
    <lineage>
        <taxon>Bacteria</taxon>
        <taxon>Bacillati</taxon>
        <taxon>Bacillota</taxon>
        <taxon>Erysipelotrichia</taxon>
        <taxon>Erysipelotrichales</taxon>
        <taxon>Erysipelotrichaceae</taxon>
        <taxon>Amedibacillus</taxon>
    </lineage>
</organism>
<dbReference type="PROSITE" id="PS51186">
    <property type="entry name" value="GNAT"/>
    <property type="match status" value="1"/>
</dbReference>
<dbReference type="RefSeq" id="WP_289606872.1">
    <property type="nucleotide sequence ID" value="NZ_JAUDCG010000005.1"/>
</dbReference>
<name>A0ABT7U9W2_9FIRM</name>
<dbReference type="InterPro" id="IPR000182">
    <property type="entry name" value="GNAT_dom"/>
</dbReference>
<reference evidence="2 3" key="1">
    <citation type="submission" date="2023-06" db="EMBL/GenBank/DDBJ databases">
        <title>Identification and characterization of horizontal gene transfer across gut microbiota members of farm animals based on homology search.</title>
        <authorList>
            <person name="Schwarzerova J."/>
            <person name="Nykrynova M."/>
            <person name="Jureckova K."/>
            <person name="Cejkova D."/>
            <person name="Rychlik I."/>
        </authorList>
    </citation>
    <scope>NUCLEOTIDE SEQUENCE [LARGE SCALE GENOMIC DNA]</scope>
    <source>
        <strain evidence="2 3">ET39</strain>
    </source>
</reference>
<dbReference type="Pfam" id="PF13302">
    <property type="entry name" value="Acetyltransf_3"/>
    <property type="match status" value="1"/>
</dbReference>
<gene>
    <name evidence="2" type="ORF">QUV96_01965</name>
</gene>
<dbReference type="PANTHER" id="PTHR43792">
    <property type="entry name" value="GNAT FAMILY, PUTATIVE (AFU_ORTHOLOGUE AFUA_3G00765)-RELATED-RELATED"/>
    <property type="match status" value="1"/>
</dbReference>
<dbReference type="InterPro" id="IPR016181">
    <property type="entry name" value="Acyl_CoA_acyltransferase"/>
</dbReference>